<evidence type="ECO:0000313" key="2">
    <source>
        <dbReference type="Proteomes" id="UP001143747"/>
    </source>
</evidence>
<comment type="caution">
    <text evidence="1">The sequence shown here is derived from an EMBL/GenBank/DDBJ whole genome shotgun (WGS) entry which is preliminary data.</text>
</comment>
<protein>
    <submittedName>
        <fullName evidence="1">Uncharacterized protein</fullName>
    </submittedName>
</protein>
<proteinExistence type="predicted"/>
<sequence length="150" mass="15677">MKKFVIAAVLLVALAMVPGVMADVVNVNGTVSTFAQFTAPGNVEFGDLAFGANAPVYANDGNVKSNQPWSLGISVLNGGCMCCGSSVMTTPSQISLDNGNTWQSAALPLAYTFVGQLGDWDLPIGARQTVTYADTDGDYCLHVTYTFAPV</sequence>
<organism evidence="1 2">
    <name type="scientific">Methanogenium marinum</name>
    <dbReference type="NCBI Taxonomy" id="348610"/>
    <lineage>
        <taxon>Archaea</taxon>
        <taxon>Methanobacteriati</taxon>
        <taxon>Methanobacteriota</taxon>
        <taxon>Stenosarchaea group</taxon>
        <taxon>Methanomicrobia</taxon>
        <taxon>Methanomicrobiales</taxon>
        <taxon>Methanomicrobiaceae</taxon>
        <taxon>Methanogenium</taxon>
    </lineage>
</organism>
<name>A0A9Q4KT38_9EURY</name>
<dbReference type="EMBL" id="JAKELO010000002">
    <property type="protein sequence ID" value="MDE4908099.1"/>
    <property type="molecule type" value="Genomic_DNA"/>
</dbReference>
<gene>
    <name evidence="1" type="ORF">L0665_05690</name>
</gene>
<evidence type="ECO:0000313" key="1">
    <source>
        <dbReference type="EMBL" id="MDE4908099.1"/>
    </source>
</evidence>
<accession>A0A9Q4KT38</accession>
<dbReference type="AlphaFoldDB" id="A0A9Q4KT38"/>
<keyword evidence="2" id="KW-1185">Reference proteome</keyword>
<reference evidence="1" key="1">
    <citation type="submission" date="2022-01" db="EMBL/GenBank/DDBJ databases">
        <title>Draft genome of Methanogenium marinum DSM 15558.</title>
        <authorList>
            <person name="Chen S.-C."/>
            <person name="You Y.-T."/>
        </authorList>
    </citation>
    <scope>NUCLEOTIDE SEQUENCE</scope>
    <source>
        <strain evidence="1">DSM 15558</strain>
    </source>
</reference>
<dbReference type="Proteomes" id="UP001143747">
    <property type="component" value="Unassembled WGS sequence"/>
</dbReference>
<dbReference type="RefSeq" id="WP_274924734.1">
    <property type="nucleotide sequence ID" value="NZ_JAKELO010000002.1"/>
</dbReference>